<comment type="cofactor">
    <cofactor evidence="2">
        <name>Fe(2+)</name>
        <dbReference type="ChEBI" id="CHEBI:29033"/>
    </cofactor>
    <text evidence="2">Binds 1 Fe(2+) ion.</text>
</comment>
<dbReference type="AlphaFoldDB" id="A0A2U8H9X7"/>
<evidence type="ECO:0000256" key="2">
    <source>
        <dbReference type="HAMAP-Rule" id="MF_00163"/>
    </source>
</evidence>
<organism evidence="3 4">
    <name type="scientific">Alloyangia pacifica</name>
    <dbReference type="NCBI Taxonomy" id="311180"/>
    <lineage>
        <taxon>Bacteria</taxon>
        <taxon>Pseudomonadati</taxon>
        <taxon>Pseudomonadota</taxon>
        <taxon>Alphaproteobacteria</taxon>
        <taxon>Rhodobacterales</taxon>
        <taxon>Roseobacteraceae</taxon>
        <taxon>Alloyangia</taxon>
    </lineage>
</organism>
<comment type="catalytic activity">
    <reaction evidence="2">
        <text>N-terminal N-formyl-L-methionyl-[peptide] + H2O = N-terminal L-methionyl-[peptide] + formate</text>
        <dbReference type="Rhea" id="RHEA:24420"/>
        <dbReference type="Rhea" id="RHEA-COMP:10639"/>
        <dbReference type="Rhea" id="RHEA-COMP:10640"/>
        <dbReference type="ChEBI" id="CHEBI:15377"/>
        <dbReference type="ChEBI" id="CHEBI:15740"/>
        <dbReference type="ChEBI" id="CHEBI:49298"/>
        <dbReference type="ChEBI" id="CHEBI:64731"/>
        <dbReference type="EC" id="3.5.1.88"/>
    </reaction>
</comment>
<dbReference type="Proteomes" id="UP000244915">
    <property type="component" value="Chromosome 1"/>
</dbReference>
<keyword evidence="2" id="KW-0648">Protein biosynthesis</keyword>
<evidence type="ECO:0000256" key="1">
    <source>
        <dbReference type="ARBA" id="ARBA00010759"/>
    </source>
</evidence>
<gene>
    <name evidence="2 3" type="primary">def</name>
    <name evidence="3" type="ORF">CEW88_01635</name>
</gene>
<dbReference type="NCBIfam" id="NF001159">
    <property type="entry name" value="PRK00150.1-3"/>
    <property type="match status" value="1"/>
</dbReference>
<dbReference type="Pfam" id="PF01327">
    <property type="entry name" value="Pep_deformylase"/>
    <property type="match status" value="1"/>
</dbReference>
<reference evidence="3 4" key="1">
    <citation type="submission" date="2017-06" db="EMBL/GenBank/DDBJ databases">
        <title>Yangia sp. YSBP01 complete genome sequence.</title>
        <authorList>
            <person name="Woo J.-H."/>
            <person name="Kim H.-S."/>
        </authorList>
    </citation>
    <scope>NUCLEOTIDE SEQUENCE [LARGE SCALE GENOMIC DNA]</scope>
    <source>
        <strain evidence="3 4">YSBP01</strain>
    </source>
</reference>
<dbReference type="OrthoDB" id="9804313at2"/>
<name>A0A2U8H9X7_9RHOB</name>
<dbReference type="PRINTS" id="PR01576">
    <property type="entry name" value="PDEFORMYLASE"/>
</dbReference>
<comment type="function">
    <text evidence="2">Removes the formyl group from the N-terminal Met of newly synthesized proteins. Requires at least a dipeptide for an efficient rate of reaction. N-terminal L-methionine is a prerequisite for activity but the enzyme has broad specificity at other positions.</text>
</comment>
<protein>
    <recommendedName>
        <fullName evidence="2">Peptide deformylase</fullName>
        <shortName evidence="2">PDF</shortName>
        <ecNumber evidence="2">3.5.1.88</ecNumber>
    </recommendedName>
    <alternativeName>
        <fullName evidence="2">Polypeptide deformylase</fullName>
    </alternativeName>
</protein>
<sequence>MSLLPILRWPDPRLSQRCAEVGSVADVAGLVSDLFETIYDAPGRGLAAPQVGAMVRVFVMDAGWKDGEMTPRACINPEITWASDERVTGPEGCLSIPGVTAEVVRHARIRLAYTDLTGEVQEVDLAGAEAIVAQHEYDHLDGLVHFDRLEAEARSALVADYEALAQGSCQ</sequence>
<feature type="binding site" evidence="2">
    <location>
        <position position="139"/>
    </location>
    <ligand>
        <name>Fe cation</name>
        <dbReference type="ChEBI" id="CHEBI:24875"/>
    </ligand>
</feature>
<dbReference type="PANTHER" id="PTHR10458">
    <property type="entry name" value="PEPTIDE DEFORMYLASE"/>
    <property type="match status" value="1"/>
</dbReference>
<dbReference type="HAMAP" id="MF_00163">
    <property type="entry name" value="Pep_deformylase"/>
    <property type="match status" value="1"/>
</dbReference>
<dbReference type="RefSeq" id="WP_108964397.1">
    <property type="nucleotide sequence ID" value="NZ_CP022189.1"/>
</dbReference>
<feature type="active site" evidence="2">
    <location>
        <position position="136"/>
    </location>
</feature>
<proteinExistence type="inferred from homology"/>
<comment type="similarity">
    <text evidence="1 2">Belongs to the polypeptide deformylase family.</text>
</comment>
<evidence type="ECO:0000313" key="3">
    <source>
        <dbReference type="EMBL" id="AWI82478.1"/>
    </source>
</evidence>
<dbReference type="EC" id="3.5.1.88" evidence="2"/>
<dbReference type="SUPFAM" id="SSF56420">
    <property type="entry name" value="Peptide deformylase"/>
    <property type="match status" value="1"/>
</dbReference>
<dbReference type="NCBIfam" id="TIGR00079">
    <property type="entry name" value="pept_deformyl"/>
    <property type="match status" value="1"/>
</dbReference>
<dbReference type="GO" id="GO:0006412">
    <property type="term" value="P:translation"/>
    <property type="evidence" value="ECO:0007669"/>
    <property type="project" value="UniProtKB-UniRule"/>
</dbReference>
<dbReference type="CDD" id="cd00487">
    <property type="entry name" value="Pep_deformylase"/>
    <property type="match status" value="1"/>
</dbReference>
<dbReference type="EMBL" id="CP022189">
    <property type="protein sequence ID" value="AWI82478.1"/>
    <property type="molecule type" value="Genomic_DNA"/>
</dbReference>
<dbReference type="InterPro" id="IPR036821">
    <property type="entry name" value="Peptide_deformylase_sf"/>
</dbReference>
<keyword evidence="2" id="KW-0408">Iron</keyword>
<dbReference type="PANTHER" id="PTHR10458:SF22">
    <property type="entry name" value="PEPTIDE DEFORMYLASE"/>
    <property type="match status" value="1"/>
</dbReference>
<dbReference type="GO" id="GO:0046872">
    <property type="term" value="F:metal ion binding"/>
    <property type="evidence" value="ECO:0007669"/>
    <property type="project" value="UniProtKB-KW"/>
</dbReference>
<keyword evidence="2" id="KW-0378">Hydrolase</keyword>
<keyword evidence="2" id="KW-0479">Metal-binding</keyword>
<dbReference type="InterPro" id="IPR023635">
    <property type="entry name" value="Peptide_deformylase"/>
</dbReference>
<feature type="binding site" evidence="2">
    <location>
        <position position="93"/>
    </location>
    <ligand>
        <name>Fe cation</name>
        <dbReference type="ChEBI" id="CHEBI:24875"/>
    </ligand>
</feature>
<feature type="binding site" evidence="2">
    <location>
        <position position="135"/>
    </location>
    <ligand>
        <name>Fe cation</name>
        <dbReference type="ChEBI" id="CHEBI:24875"/>
    </ligand>
</feature>
<accession>A0A2U8H9X7</accession>
<dbReference type="PIRSF" id="PIRSF004749">
    <property type="entry name" value="Pep_def"/>
    <property type="match status" value="1"/>
</dbReference>
<dbReference type="Gene3D" id="3.90.45.10">
    <property type="entry name" value="Peptide deformylase"/>
    <property type="match status" value="1"/>
</dbReference>
<dbReference type="GO" id="GO:0042586">
    <property type="term" value="F:peptide deformylase activity"/>
    <property type="evidence" value="ECO:0007669"/>
    <property type="project" value="UniProtKB-UniRule"/>
</dbReference>
<dbReference type="KEGG" id="ypac:CEW88_01635"/>
<evidence type="ECO:0000313" key="4">
    <source>
        <dbReference type="Proteomes" id="UP000244915"/>
    </source>
</evidence>